<dbReference type="InterPro" id="IPR034660">
    <property type="entry name" value="DinB/YfiT-like"/>
</dbReference>
<dbReference type="STRING" id="35752.SAMN05421541_13021"/>
<dbReference type="InterPro" id="IPR017517">
    <property type="entry name" value="Maleyloyr_isom"/>
</dbReference>
<reference evidence="2 3" key="1">
    <citation type="submission" date="2016-10" db="EMBL/GenBank/DDBJ databases">
        <authorList>
            <person name="de Groot N.N."/>
        </authorList>
    </citation>
    <scope>NUCLEOTIDE SEQUENCE [LARGE SCALE GENOMIC DNA]</scope>
    <source>
        <strain evidence="2 3">DSM 43019</strain>
    </source>
</reference>
<dbReference type="Gene3D" id="1.20.120.450">
    <property type="entry name" value="dinb family like domain"/>
    <property type="match status" value="1"/>
</dbReference>
<dbReference type="GO" id="GO:0046872">
    <property type="term" value="F:metal ion binding"/>
    <property type="evidence" value="ECO:0007669"/>
    <property type="project" value="InterPro"/>
</dbReference>
<dbReference type="Proteomes" id="UP000199645">
    <property type="component" value="Unassembled WGS sequence"/>
</dbReference>
<organism evidence="2 3">
    <name type="scientific">Actinoplanes philippinensis</name>
    <dbReference type="NCBI Taxonomy" id="35752"/>
    <lineage>
        <taxon>Bacteria</taxon>
        <taxon>Bacillati</taxon>
        <taxon>Actinomycetota</taxon>
        <taxon>Actinomycetes</taxon>
        <taxon>Micromonosporales</taxon>
        <taxon>Micromonosporaceae</taxon>
        <taxon>Actinoplanes</taxon>
    </lineage>
</organism>
<dbReference type="EMBL" id="FONV01000030">
    <property type="protein sequence ID" value="SFF91176.1"/>
    <property type="molecule type" value="Genomic_DNA"/>
</dbReference>
<keyword evidence="3" id="KW-1185">Reference proteome</keyword>
<evidence type="ECO:0000259" key="1">
    <source>
        <dbReference type="Pfam" id="PF11716"/>
    </source>
</evidence>
<accession>A0A1I2MP86</accession>
<gene>
    <name evidence="2" type="ORF">SAMN05421541_13021</name>
</gene>
<dbReference type="NCBIfam" id="TIGR03083">
    <property type="entry name" value="maleylpyruvate isomerase family mycothiol-dependent enzyme"/>
    <property type="match status" value="1"/>
</dbReference>
<dbReference type="SUPFAM" id="SSF109854">
    <property type="entry name" value="DinB/YfiT-like putative metalloenzymes"/>
    <property type="match status" value="1"/>
</dbReference>
<sequence length="216" mass="23325">MNRDESWGVIADQRRAVADLLAGLTAAEWELPSLCAGWRVRDVAAHLALAPQPPGPLTMAAAAVRAGGRFHRLNHDMAVRHAARPPADLVDELQRHAGSRRLPAVTNYRNILFDVLVHAQDIAIPLRRPLVMPVRAAAAGATRVWTMGWPFWARRRLPAVRLAATDTDWSAGAGDEVRGPIAALLLLLTGRHAALPGLAGPGVARLSDLRSHPEQP</sequence>
<dbReference type="AlphaFoldDB" id="A0A1I2MP86"/>
<evidence type="ECO:0000313" key="2">
    <source>
        <dbReference type="EMBL" id="SFF91176.1"/>
    </source>
</evidence>
<evidence type="ECO:0000313" key="3">
    <source>
        <dbReference type="Proteomes" id="UP000199645"/>
    </source>
</evidence>
<protein>
    <submittedName>
        <fullName evidence="2">TIGR03083 family protein</fullName>
    </submittedName>
</protein>
<dbReference type="OrthoDB" id="5178565at2"/>
<name>A0A1I2MP86_9ACTN</name>
<dbReference type="Pfam" id="PF11716">
    <property type="entry name" value="MDMPI_N"/>
    <property type="match status" value="1"/>
</dbReference>
<feature type="domain" description="Mycothiol-dependent maleylpyruvate isomerase metal-binding" evidence="1">
    <location>
        <begin position="11"/>
        <end position="100"/>
    </location>
</feature>
<proteinExistence type="predicted"/>
<dbReference type="InterPro" id="IPR024344">
    <property type="entry name" value="MDMPI_metal-binding"/>
</dbReference>
<dbReference type="RefSeq" id="WP_093622005.1">
    <property type="nucleotide sequence ID" value="NZ_BOMT01000102.1"/>
</dbReference>